<dbReference type="PANTHER" id="PTHR21087:SF16">
    <property type="entry name" value="SHIKIMATE KINASE 1, CHLOROPLASTIC"/>
    <property type="match status" value="1"/>
</dbReference>
<dbReference type="RefSeq" id="WP_109747656.1">
    <property type="nucleotide sequence ID" value="NZ_JANKBI010000013.1"/>
</dbReference>
<dbReference type="GO" id="GO:0000287">
    <property type="term" value="F:magnesium ion binding"/>
    <property type="evidence" value="ECO:0007669"/>
    <property type="project" value="UniProtKB-UniRule"/>
</dbReference>
<organism evidence="8 9">
    <name type="scientific">Murimonas intestini</name>
    <dbReference type="NCBI Taxonomy" id="1337051"/>
    <lineage>
        <taxon>Bacteria</taxon>
        <taxon>Bacillati</taxon>
        <taxon>Bacillota</taxon>
        <taxon>Clostridia</taxon>
        <taxon>Lachnospirales</taxon>
        <taxon>Lachnospiraceae</taxon>
        <taxon>Murimonas</taxon>
    </lineage>
</organism>
<evidence type="ECO:0000256" key="3">
    <source>
        <dbReference type="ARBA" id="ARBA00022741"/>
    </source>
</evidence>
<proteinExistence type="inferred from homology"/>
<keyword evidence="6 7" id="KW-0057">Aromatic amino acid biosynthesis</keyword>
<dbReference type="GO" id="GO:0005524">
    <property type="term" value="F:ATP binding"/>
    <property type="evidence" value="ECO:0007669"/>
    <property type="project" value="UniProtKB-UniRule"/>
</dbReference>
<dbReference type="CDD" id="cd00464">
    <property type="entry name" value="SK"/>
    <property type="match status" value="1"/>
</dbReference>
<feature type="binding site" evidence="7">
    <location>
        <position position="116"/>
    </location>
    <ligand>
        <name>ATP</name>
        <dbReference type="ChEBI" id="CHEBI:30616"/>
    </ligand>
</feature>
<dbReference type="GO" id="GO:0008652">
    <property type="term" value="P:amino acid biosynthetic process"/>
    <property type="evidence" value="ECO:0007669"/>
    <property type="project" value="UniProtKB-KW"/>
</dbReference>
<name>A0AB73T0M5_9FIRM</name>
<dbReference type="Proteomes" id="UP000245412">
    <property type="component" value="Unassembled WGS sequence"/>
</dbReference>
<dbReference type="Gene3D" id="3.40.50.300">
    <property type="entry name" value="P-loop containing nucleotide triphosphate hydrolases"/>
    <property type="match status" value="1"/>
</dbReference>
<feature type="binding site" evidence="7">
    <location>
        <position position="78"/>
    </location>
    <ligand>
        <name>substrate</name>
    </ligand>
</feature>
<feature type="binding site" evidence="7">
    <location>
        <position position="33"/>
    </location>
    <ligand>
        <name>substrate</name>
    </ligand>
</feature>
<evidence type="ECO:0000256" key="5">
    <source>
        <dbReference type="ARBA" id="ARBA00022840"/>
    </source>
</evidence>
<dbReference type="SUPFAM" id="SSF52540">
    <property type="entry name" value="P-loop containing nucleoside triphosphate hydrolases"/>
    <property type="match status" value="1"/>
</dbReference>
<dbReference type="AlphaFoldDB" id="A0AB73T0M5"/>
<dbReference type="GO" id="GO:0004765">
    <property type="term" value="F:shikimate kinase activity"/>
    <property type="evidence" value="ECO:0007669"/>
    <property type="project" value="UniProtKB-UniRule"/>
</dbReference>
<comment type="catalytic activity">
    <reaction evidence="7">
        <text>shikimate + ATP = 3-phosphoshikimate + ADP + H(+)</text>
        <dbReference type="Rhea" id="RHEA:13121"/>
        <dbReference type="ChEBI" id="CHEBI:15378"/>
        <dbReference type="ChEBI" id="CHEBI:30616"/>
        <dbReference type="ChEBI" id="CHEBI:36208"/>
        <dbReference type="ChEBI" id="CHEBI:145989"/>
        <dbReference type="ChEBI" id="CHEBI:456216"/>
        <dbReference type="EC" id="2.7.1.71"/>
    </reaction>
</comment>
<keyword evidence="3 7" id="KW-0547">Nucleotide-binding</keyword>
<comment type="caution">
    <text evidence="7">Lacks conserved residue(s) required for the propagation of feature annotation.</text>
</comment>
<dbReference type="GO" id="GO:0009423">
    <property type="term" value="P:chorismate biosynthetic process"/>
    <property type="evidence" value="ECO:0007669"/>
    <property type="project" value="UniProtKB-UniRule"/>
</dbReference>
<gene>
    <name evidence="7" type="primary">aroK</name>
    <name evidence="8" type="ORF">C7383_11246</name>
</gene>
<dbReference type="EMBL" id="QGGY01000012">
    <property type="protein sequence ID" value="PWJ73471.1"/>
    <property type="molecule type" value="Genomic_DNA"/>
</dbReference>
<comment type="subcellular location">
    <subcellularLocation>
        <location evidence="7">Cytoplasm</location>
    </subcellularLocation>
</comment>
<comment type="cofactor">
    <cofactor evidence="7">
        <name>Mg(2+)</name>
        <dbReference type="ChEBI" id="CHEBI:18420"/>
    </cofactor>
    <text evidence="7">Binds 1 Mg(2+) ion per subunit.</text>
</comment>
<keyword evidence="1 7" id="KW-0028">Amino-acid biosynthesis</keyword>
<keyword evidence="7" id="KW-0963">Cytoplasm</keyword>
<dbReference type="Pfam" id="PF01202">
    <property type="entry name" value="SKI"/>
    <property type="match status" value="1"/>
</dbReference>
<evidence type="ECO:0000256" key="7">
    <source>
        <dbReference type="HAMAP-Rule" id="MF_00109"/>
    </source>
</evidence>
<evidence type="ECO:0000313" key="9">
    <source>
        <dbReference type="Proteomes" id="UP000245412"/>
    </source>
</evidence>
<accession>A0AB73T0M5</accession>
<comment type="similarity">
    <text evidence="7">Belongs to the shikimate kinase family.</text>
</comment>
<evidence type="ECO:0000313" key="8">
    <source>
        <dbReference type="EMBL" id="PWJ73471.1"/>
    </source>
</evidence>
<dbReference type="GO" id="GO:0005829">
    <property type="term" value="C:cytosol"/>
    <property type="evidence" value="ECO:0007669"/>
    <property type="project" value="TreeGrafter"/>
</dbReference>
<sequence length="167" mass="18947">MGNIVLIGMPGSGKSTVGVVLAKVLGYKFIDSDLLIQEREGRLLHEIMEQDGIDRFIQIENDVNAHIEAERSIIATGGSVVYGKEAMEHLREIGTVIYLKLEYGHLTKRLGNLKDRGVVLREGQTLRELYQERVPLYEKYAHITIQEDDLSIEETVRETAGKYKSFR</sequence>
<keyword evidence="7" id="KW-0460">Magnesium</keyword>
<protein>
    <recommendedName>
        <fullName evidence="7">Shikimate kinase</fullName>
        <shortName evidence="7">SK</shortName>
        <ecNumber evidence="7">2.7.1.71</ecNumber>
    </recommendedName>
</protein>
<feature type="binding site" evidence="7">
    <location>
        <begin position="11"/>
        <end position="16"/>
    </location>
    <ligand>
        <name>ATP</name>
        <dbReference type="ChEBI" id="CHEBI:30616"/>
    </ligand>
</feature>
<keyword evidence="9" id="KW-1185">Reference proteome</keyword>
<comment type="pathway">
    <text evidence="7">Metabolic intermediate biosynthesis; chorismate biosynthesis; chorismate from D-erythrose 4-phosphate and phosphoenolpyruvate: step 5/7.</text>
</comment>
<dbReference type="InterPro" id="IPR000623">
    <property type="entry name" value="Shikimate_kinase/TSH1"/>
</dbReference>
<evidence type="ECO:0000256" key="6">
    <source>
        <dbReference type="ARBA" id="ARBA00023141"/>
    </source>
</evidence>
<dbReference type="HAMAP" id="MF_00109">
    <property type="entry name" value="Shikimate_kinase"/>
    <property type="match status" value="1"/>
</dbReference>
<reference evidence="8 9" key="1">
    <citation type="submission" date="2018-05" db="EMBL/GenBank/DDBJ databases">
        <authorList>
            <person name="Goeker M."/>
            <person name="Huntemann M."/>
            <person name="Clum A."/>
            <person name="Pillay M."/>
            <person name="Palaniappan K."/>
            <person name="Varghese N."/>
            <person name="Mikhailova N."/>
            <person name="Stamatis D."/>
            <person name="Reddy T."/>
            <person name="Daum C."/>
            <person name="Shapiro N."/>
            <person name="Ivanova N."/>
            <person name="Kyrpides N."/>
            <person name="Woyke T."/>
        </authorList>
    </citation>
    <scope>NUCLEOTIDE SEQUENCE [LARGE SCALE GENOMIC DNA]</scope>
    <source>
        <strain evidence="8 9">DSM 26524</strain>
    </source>
</reference>
<comment type="subunit">
    <text evidence="7">Monomer.</text>
</comment>
<comment type="function">
    <text evidence="7">Catalyzes the specific phosphorylation of the 3-hydroxyl group of shikimic acid using ATP as a cosubstrate.</text>
</comment>
<dbReference type="EC" id="2.7.1.71" evidence="7"/>
<evidence type="ECO:0000256" key="4">
    <source>
        <dbReference type="ARBA" id="ARBA00022777"/>
    </source>
</evidence>
<dbReference type="PRINTS" id="PR01100">
    <property type="entry name" value="SHIKIMTKNASE"/>
</dbReference>
<evidence type="ECO:0000256" key="1">
    <source>
        <dbReference type="ARBA" id="ARBA00022605"/>
    </source>
</evidence>
<evidence type="ECO:0000256" key="2">
    <source>
        <dbReference type="ARBA" id="ARBA00022679"/>
    </source>
</evidence>
<keyword evidence="4 7" id="KW-0418">Kinase</keyword>
<keyword evidence="7" id="KW-0479">Metal-binding</keyword>
<keyword evidence="5 7" id="KW-0067">ATP-binding</keyword>
<dbReference type="InterPro" id="IPR027417">
    <property type="entry name" value="P-loop_NTPase"/>
</dbReference>
<keyword evidence="2 7" id="KW-0808">Transferase</keyword>
<feature type="binding site" evidence="7">
    <location>
        <position position="133"/>
    </location>
    <ligand>
        <name>substrate</name>
    </ligand>
</feature>
<dbReference type="PANTHER" id="PTHR21087">
    <property type="entry name" value="SHIKIMATE KINASE"/>
    <property type="match status" value="1"/>
</dbReference>
<dbReference type="InterPro" id="IPR031322">
    <property type="entry name" value="Shikimate/glucono_kinase"/>
</dbReference>
<comment type="caution">
    <text evidence="8">The sequence shown here is derived from an EMBL/GenBank/DDBJ whole genome shotgun (WGS) entry which is preliminary data.</text>
</comment>
<dbReference type="GO" id="GO:0009073">
    <property type="term" value="P:aromatic amino acid family biosynthetic process"/>
    <property type="evidence" value="ECO:0007669"/>
    <property type="project" value="UniProtKB-KW"/>
</dbReference>
<feature type="binding site" evidence="7">
    <location>
        <position position="15"/>
    </location>
    <ligand>
        <name>Mg(2+)</name>
        <dbReference type="ChEBI" id="CHEBI:18420"/>
    </ligand>
</feature>